<dbReference type="Pfam" id="PF00583">
    <property type="entry name" value="Acetyltransf_1"/>
    <property type="match status" value="1"/>
</dbReference>
<evidence type="ECO:0000256" key="1">
    <source>
        <dbReference type="ARBA" id="ARBA00022679"/>
    </source>
</evidence>
<dbReference type="eggNOG" id="COG0456">
    <property type="taxonomic scope" value="Bacteria"/>
</dbReference>
<dbReference type="PANTHER" id="PTHR43420">
    <property type="entry name" value="ACETYLTRANSFERASE"/>
    <property type="match status" value="1"/>
</dbReference>
<keyword evidence="1" id="KW-0808">Transferase</keyword>
<protein>
    <submittedName>
        <fullName evidence="4">GCN5-related N-acetyltransferase</fullName>
    </submittedName>
</protein>
<dbReference type="OrthoDB" id="89399at2"/>
<dbReference type="PANTHER" id="PTHR43420:SF12">
    <property type="entry name" value="N-ACETYLTRANSFERASE DOMAIN-CONTAINING PROTEIN"/>
    <property type="match status" value="1"/>
</dbReference>
<dbReference type="SUPFAM" id="SSF55729">
    <property type="entry name" value="Acyl-CoA N-acyltransferases (Nat)"/>
    <property type="match status" value="1"/>
</dbReference>
<dbReference type="RefSeq" id="WP_005660290.1">
    <property type="nucleotide sequence ID" value="NZ_ABTR02000001.1"/>
</dbReference>
<dbReference type="InterPro" id="IPR000182">
    <property type="entry name" value="GNAT_dom"/>
</dbReference>
<keyword evidence="5" id="KW-1185">Reference proteome</keyword>
<reference evidence="4 5" key="1">
    <citation type="journal article" date="2010" name="Stand. Genomic Sci.">
        <title>Permanent draft genome sequence of Dethiosulfovibrio peptidovorans type strain (SEBR 4207).</title>
        <authorList>
            <person name="Labutti K."/>
            <person name="Mayilraj S."/>
            <person name="Clum A."/>
            <person name="Lucas S."/>
            <person name="Glavina Del Rio T."/>
            <person name="Nolan M."/>
            <person name="Tice H."/>
            <person name="Cheng J.F."/>
            <person name="Pitluck S."/>
            <person name="Liolios K."/>
            <person name="Ivanova N."/>
            <person name="Mavromatis K."/>
            <person name="Mikhailova N."/>
            <person name="Pati A."/>
            <person name="Goodwin L."/>
            <person name="Chen A."/>
            <person name="Palaniappan K."/>
            <person name="Land M."/>
            <person name="Hauser L."/>
            <person name="Chang Y.J."/>
            <person name="Jeffries C.D."/>
            <person name="Rohde M."/>
            <person name="Spring S."/>
            <person name="Goker M."/>
            <person name="Woyke T."/>
            <person name="Bristow J."/>
            <person name="Eisen J.A."/>
            <person name="Markowitz V."/>
            <person name="Hugenholtz P."/>
            <person name="Kyrpides N.C."/>
            <person name="Klenk H.P."/>
            <person name="Lapidus A."/>
        </authorList>
    </citation>
    <scope>NUCLEOTIDE SEQUENCE [LARGE SCALE GENOMIC DNA]</scope>
    <source>
        <strain evidence="4 5">DSM 11002</strain>
    </source>
</reference>
<comment type="caution">
    <text evidence="4">The sequence shown here is derived from an EMBL/GenBank/DDBJ whole genome shotgun (WGS) entry which is preliminary data.</text>
</comment>
<dbReference type="EMBL" id="ABTR02000001">
    <property type="protein sequence ID" value="EFC91104.1"/>
    <property type="molecule type" value="Genomic_DNA"/>
</dbReference>
<evidence type="ECO:0000259" key="3">
    <source>
        <dbReference type="PROSITE" id="PS51186"/>
    </source>
</evidence>
<dbReference type="AlphaFoldDB" id="D2Z6K7"/>
<evidence type="ECO:0000256" key="2">
    <source>
        <dbReference type="ARBA" id="ARBA00023315"/>
    </source>
</evidence>
<evidence type="ECO:0000313" key="4">
    <source>
        <dbReference type="EMBL" id="EFC91104.1"/>
    </source>
</evidence>
<feature type="domain" description="N-acetyltransferase" evidence="3">
    <location>
        <begin position="27"/>
        <end position="175"/>
    </location>
</feature>
<sequence length="178" mass="20753">MYLEETSKLPRKVVENLDGDIGNLKVYLVQDYNVNLLKRMVNFGLGIFGDLGMDEWGLVPQIRHGNVFVLKEEDKKRIIGLAILMRDWEDQEKCYLFDYAISEDLQGQGLGYYFLKAIVRNLRDQDFTKMGLTVDTENDPAIKLYKDKMGFEIVGENKDEYGEGHHRYIMELPFDKVK</sequence>
<accession>D2Z6K7</accession>
<name>D2Z6K7_9BACT</name>
<dbReference type="CDD" id="cd04301">
    <property type="entry name" value="NAT_SF"/>
    <property type="match status" value="1"/>
</dbReference>
<dbReference type="Proteomes" id="UP000006427">
    <property type="component" value="Unassembled WGS sequence"/>
</dbReference>
<dbReference type="PROSITE" id="PS51186">
    <property type="entry name" value="GNAT"/>
    <property type="match status" value="1"/>
</dbReference>
<dbReference type="PaxDb" id="469381-Dpep_1078"/>
<dbReference type="GO" id="GO:0016747">
    <property type="term" value="F:acyltransferase activity, transferring groups other than amino-acyl groups"/>
    <property type="evidence" value="ECO:0007669"/>
    <property type="project" value="InterPro"/>
</dbReference>
<gene>
    <name evidence="4" type="ORF">Dpep_1078</name>
</gene>
<proteinExistence type="predicted"/>
<dbReference type="STRING" id="469381.Dpep_1078"/>
<dbReference type="Gene3D" id="3.40.630.30">
    <property type="match status" value="1"/>
</dbReference>
<dbReference type="InterPro" id="IPR050680">
    <property type="entry name" value="YpeA/RimI_acetyltransf"/>
</dbReference>
<dbReference type="InterPro" id="IPR016181">
    <property type="entry name" value="Acyl_CoA_acyltransferase"/>
</dbReference>
<organism evidence="4 5">
    <name type="scientific">Dethiosulfovibrio peptidovorans DSM 11002</name>
    <dbReference type="NCBI Taxonomy" id="469381"/>
    <lineage>
        <taxon>Bacteria</taxon>
        <taxon>Thermotogati</taxon>
        <taxon>Synergistota</taxon>
        <taxon>Synergistia</taxon>
        <taxon>Synergistales</taxon>
        <taxon>Dethiosulfovibrionaceae</taxon>
        <taxon>Dethiosulfovibrio</taxon>
    </lineage>
</organism>
<evidence type="ECO:0000313" key="5">
    <source>
        <dbReference type="Proteomes" id="UP000006427"/>
    </source>
</evidence>
<keyword evidence="2" id="KW-0012">Acyltransferase</keyword>